<proteinExistence type="predicted"/>
<dbReference type="EMBL" id="JANJQO010002058">
    <property type="protein sequence ID" value="KAJ2968236.1"/>
    <property type="molecule type" value="Genomic_DNA"/>
</dbReference>
<evidence type="ECO:0000313" key="2">
    <source>
        <dbReference type="Proteomes" id="UP001143910"/>
    </source>
</evidence>
<organism evidence="1 2">
    <name type="scientific">Zarea fungicola</name>
    <dbReference type="NCBI Taxonomy" id="93591"/>
    <lineage>
        <taxon>Eukaryota</taxon>
        <taxon>Fungi</taxon>
        <taxon>Dikarya</taxon>
        <taxon>Ascomycota</taxon>
        <taxon>Pezizomycotina</taxon>
        <taxon>Sordariomycetes</taxon>
        <taxon>Hypocreomycetidae</taxon>
        <taxon>Hypocreales</taxon>
        <taxon>Cordycipitaceae</taxon>
        <taxon>Zarea</taxon>
    </lineage>
</organism>
<dbReference type="Proteomes" id="UP001143910">
    <property type="component" value="Unassembled WGS sequence"/>
</dbReference>
<gene>
    <name evidence="1" type="ORF">NQ176_g9280</name>
</gene>
<sequence length="155" mass="16652">MKFIYIAAVLTPAVLAAKQDDPPGFGTILEQQCGDMDPQCLAIAKDLHQTDGGRPNIIKDVVGLGGCGPDFQKCIKKITAYLSNDPADADAPTKPPNIIDTVICMAQILPDHFKYTSHPATAKMPFPAGKGCTLRDLHRLAHYVLAKALGVENKQ</sequence>
<evidence type="ECO:0000313" key="1">
    <source>
        <dbReference type="EMBL" id="KAJ2968236.1"/>
    </source>
</evidence>
<keyword evidence="2" id="KW-1185">Reference proteome</keyword>
<name>A0ACC1MNM7_9HYPO</name>
<reference evidence="1" key="1">
    <citation type="submission" date="2022-08" db="EMBL/GenBank/DDBJ databases">
        <title>Genome Sequence of Lecanicillium fungicola.</title>
        <authorList>
            <person name="Buettner E."/>
        </authorList>
    </citation>
    <scope>NUCLEOTIDE SEQUENCE</scope>
    <source>
        <strain evidence="1">Babe33</strain>
    </source>
</reference>
<protein>
    <submittedName>
        <fullName evidence="1">Uncharacterized protein</fullName>
    </submittedName>
</protein>
<comment type="caution">
    <text evidence="1">The sequence shown here is derived from an EMBL/GenBank/DDBJ whole genome shotgun (WGS) entry which is preliminary data.</text>
</comment>
<accession>A0ACC1MNM7</accession>